<feature type="domain" description="Peptidase M13 N-terminal" evidence="9">
    <location>
        <begin position="39"/>
        <end position="166"/>
    </location>
</feature>
<dbReference type="PROSITE" id="PS51885">
    <property type="entry name" value="NEPRILYSIN"/>
    <property type="match status" value="1"/>
</dbReference>
<accession>A0AAV4DTE0</accession>
<dbReference type="GO" id="GO:0046872">
    <property type="term" value="F:metal ion binding"/>
    <property type="evidence" value="ECO:0007669"/>
    <property type="project" value="UniProtKB-KW"/>
</dbReference>
<dbReference type="SUPFAM" id="SSF55486">
    <property type="entry name" value="Metalloproteases ('zincins'), catalytic domain"/>
    <property type="match status" value="1"/>
</dbReference>
<evidence type="ECO:0000256" key="6">
    <source>
        <dbReference type="ARBA" id="ARBA00023049"/>
    </source>
</evidence>
<dbReference type="Proteomes" id="UP000735302">
    <property type="component" value="Unassembled WGS sequence"/>
</dbReference>
<keyword evidence="3" id="KW-0479">Metal-binding</keyword>
<name>A0AAV4DTE0_9GAST</name>
<feature type="transmembrane region" description="Helical" evidence="7">
    <location>
        <begin position="12"/>
        <end position="29"/>
    </location>
</feature>
<keyword evidence="2" id="KW-0645">Protease</keyword>
<dbReference type="Gene3D" id="3.40.390.10">
    <property type="entry name" value="Collagenase (Catalytic Domain)"/>
    <property type="match status" value="1"/>
</dbReference>
<dbReference type="GO" id="GO:0004222">
    <property type="term" value="F:metalloendopeptidase activity"/>
    <property type="evidence" value="ECO:0007669"/>
    <property type="project" value="InterPro"/>
</dbReference>
<dbReference type="PRINTS" id="PR00786">
    <property type="entry name" value="NEPRILYSIN"/>
</dbReference>
<dbReference type="EMBL" id="BLXT01008292">
    <property type="protein sequence ID" value="GFO47310.1"/>
    <property type="molecule type" value="Genomic_DNA"/>
</dbReference>
<keyword evidence="7" id="KW-0472">Membrane</keyword>
<keyword evidence="11" id="KW-1185">Reference proteome</keyword>
<dbReference type="AlphaFoldDB" id="A0AAV4DTE0"/>
<dbReference type="PANTHER" id="PTHR11733:SF133">
    <property type="entry name" value="PHOSPHATE-REGULATING NEUTRAL ENDOPEPTIDASE PHEX"/>
    <property type="match status" value="1"/>
</dbReference>
<comment type="cofactor">
    <cofactor evidence="1">
        <name>Zn(2+)</name>
        <dbReference type="ChEBI" id="CHEBI:29105"/>
    </cofactor>
</comment>
<evidence type="ECO:0000259" key="9">
    <source>
        <dbReference type="Pfam" id="PF05649"/>
    </source>
</evidence>
<keyword evidence="6" id="KW-0482">Metalloprotease</keyword>
<organism evidence="10 11">
    <name type="scientific">Plakobranchus ocellatus</name>
    <dbReference type="NCBI Taxonomy" id="259542"/>
    <lineage>
        <taxon>Eukaryota</taxon>
        <taxon>Metazoa</taxon>
        <taxon>Spiralia</taxon>
        <taxon>Lophotrochozoa</taxon>
        <taxon>Mollusca</taxon>
        <taxon>Gastropoda</taxon>
        <taxon>Heterobranchia</taxon>
        <taxon>Euthyneura</taxon>
        <taxon>Panpulmonata</taxon>
        <taxon>Sacoglossa</taxon>
        <taxon>Placobranchoidea</taxon>
        <taxon>Plakobranchidae</taxon>
        <taxon>Plakobranchus</taxon>
    </lineage>
</organism>
<reference evidence="10 11" key="1">
    <citation type="journal article" date="2021" name="Elife">
        <title>Chloroplast acquisition without the gene transfer in kleptoplastic sea slugs, Plakobranchus ocellatus.</title>
        <authorList>
            <person name="Maeda T."/>
            <person name="Takahashi S."/>
            <person name="Yoshida T."/>
            <person name="Shimamura S."/>
            <person name="Takaki Y."/>
            <person name="Nagai Y."/>
            <person name="Toyoda A."/>
            <person name="Suzuki Y."/>
            <person name="Arimoto A."/>
            <person name="Ishii H."/>
            <person name="Satoh N."/>
            <person name="Nishiyama T."/>
            <person name="Hasebe M."/>
            <person name="Maruyama T."/>
            <person name="Minagawa J."/>
            <person name="Obokata J."/>
            <person name="Shigenobu S."/>
        </authorList>
    </citation>
    <scope>NUCLEOTIDE SEQUENCE [LARGE SCALE GENOMIC DNA]</scope>
</reference>
<keyword evidence="4" id="KW-0378">Hydrolase</keyword>
<evidence type="ECO:0000256" key="7">
    <source>
        <dbReference type="SAM" id="Phobius"/>
    </source>
</evidence>
<dbReference type="Pfam" id="PF05649">
    <property type="entry name" value="Peptidase_M13_N"/>
    <property type="match status" value="1"/>
</dbReference>
<dbReference type="InterPro" id="IPR000718">
    <property type="entry name" value="Peptidase_M13"/>
</dbReference>
<evidence type="ECO:0000313" key="10">
    <source>
        <dbReference type="EMBL" id="GFO47310.1"/>
    </source>
</evidence>
<evidence type="ECO:0000256" key="2">
    <source>
        <dbReference type="ARBA" id="ARBA00022670"/>
    </source>
</evidence>
<keyword evidence="5" id="KW-0862">Zinc</keyword>
<keyword evidence="7" id="KW-1133">Transmembrane helix</keyword>
<dbReference type="InterPro" id="IPR042089">
    <property type="entry name" value="Peptidase_M13_dom_2"/>
</dbReference>
<dbReference type="GO" id="GO:0016485">
    <property type="term" value="P:protein processing"/>
    <property type="evidence" value="ECO:0007669"/>
    <property type="project" value="TreeGrafter"/>
</dbReference>
<gene>
    <name evidence="10" type="ORF">PoB_007381500</name>
</gene>
<proteinExistence type="predicted"/>
<dbReference type="InterPro" id="IPR018497">
    <property type="entry name" value="Peptidase_M13_C"/>
</dbReference>
<dbReference type="CDD" id="cd08662">
    <property type="entry name" value="M13"/>
    <property type="match status" value="1"/>
</dbReference>
<evidence type="ECO:0000256" key="5">
    <source>
        <dbReference type="ARBA" id="ARBA00022833"/>
    </source>
</evidence>
<dbReference type="Gene3D" id="1.10.1380.10">
    <property type="entry name" value="Neutral endopeptidase , domain2"/>
    <property type="match status" value="1"/>
</dbReference>
<dbReference type="Pfam" id="PF01431">
    <property type="entry name" value="Peptidase_M13"/>
    <property type="match status" value="1"/>
</dbReference>
<evidence type="ECO:0000256" key="3">
    <source>
        <dbReference type="ARBA" id="ARBA00022723"/>
    </source>
</evidence>
<evidence type="ECO:0000256" key="4">
    <source>
        <dbReference type="ARBA" id="ARBA00022801"/>
    </source>
</evidence>
<feature type="domain" description="Peptidase M13 C-terminal" evidence="8">
    <location>
        <begin position="227"/>
        <end position="431"/>
    </location>
</feature>
<dbReference type="InterPro" id="IPR008753">
    <property type="entry name" value="Peptidase_M13_N"/>
</dbReference>
<dbReference type="InterPro" id="IPR024079">
    <property type="entry name" value="MetalloPept_cat_dom_sf"/>
</dbReference>
<evidence type="ECO:0000259" key="8">
    <source>
        <dbReference type="Pfam" id="PF01431"/>
    </source>
</evidence>
<keyword evidence="7" id="KW-0812">Transmembrane</keyword>
<comment type="caution">
    <text evidence="10">The sequence shown here is derived from an EMBL/GenBank/DDBJ whole genome shotgun (WGS) entry which is preliminary data.</text>
</comment>
<evidence type="ECO:0000256" key="1">
    <source>
        <dbReference type="ARBA" id="ARBA00001947"/>
    </source>
</evidence>
<protein>
    <submittedName>
        <fullName evidence="10">Endothelin-converting enzyme 1</fullName>
    </submittedName>
</protein>
<dbReference type="PANTHER" id="PTHR11733">
    <property type="entry name" value="ZINC METALLOPROTEASE FAMILY M13 NEPRILYSIN-RELATED"/>
    <property type="match status" value="1"/>
</dbReference>
<evidence type="ECO:0000313" key="11">
    <source>
        <dbReference type="Proteomes" id="UP000735302"/>
    </source>
</evidence>
<dbReference type="GO" id="GO:0005886">
    <property type="term" value="C:plasma membrane"/>
    <property type="evidence" value="ECO:0007669"/>
    <property type="project" value="TreeGrafter"/>
</dbReference>
<sequence>MRLNHGYRYLEISLFFGFLAAMPIAYFFTHSDNLLTVNLNSVSSKCDAQLQNSFGFKFAHSKVRSLPERFRNLYFGLLKAVFGTKEIVPRSKFCLGEVIWTFPRGISKVYTLRRFSKDSKTYVTSMTDDIRTTFKEILLEAKWMGNKTKTEALRKLATLNFIVGYPDHGFSQQEINERYSQFVMTTDHFYNNREIALRNIAIKNLQKVKELTDETELPARRAIDVSATYVWDRSQIAIYAGILQPPYFSETFPDYIKYGAIGSVIGHEITHAFDDMGGQYDENGDLRDWWQPEDWATFKERRQCIIDQYGNYFFKAAGKYLNGINTQGENVADSGGLKTTFRAYKKLVKRKGIDKLLPGLNLTHDQLFFLGYAQLWCSKLTKERAVLQVNSWRHSPGRFRIMGPLQNSPDFAKAYSCPAGSPMNPEKKCNVW</sequence>